<comment type="caution">
    <text evidence="1">The sequence shown here is derived from an EMBL/GenBank/DDBJ whole genome shotgun (WGS) entry which is preliminary data.</text>
</comment>
<evidence type="ECO:0000313" key="1">
    <source>
        <dbReference type="EMBL" id="ETN97216.1"/>
    </source>
</evidence>
<organism evidence="1 2">
    <name type="scientific">Reticulomyxa filosa</name>
    <dbReference type="NCBI Taxonomy" id="46433"/>
    <lineage>
        <taxon>Eukaryota</taxon>
        <taxon>Sar</taxon>
        <taxon>Rhizaria</taxon>
        <taxon>Retaria</taxon>
        <taxon>Foraminifera</taxon>
        <taxon>Monothalamids</taxon>
        <taxon>Reticulomyxidae</taxon>
        <taxon>Reticulomyxa</taxon>
    </lineage>
</organism>
<dbReference type="Proteomes" id="UP000023152">
    <property type="component" value="Unassembled WGS sequence"/>
</dbReference>
<protein>
    <submittedName>
        <fullName evidence="1">Uncharacterized protein</fullName>
    </submittedName>
</protein>
<reference evidence="1 2" key="1">
    <citation type="journal article" date="2013" name="Curr. Biol.">
        <title>The Genome of the Foraminiferan Reticulomyxa filosa.</title>
        <authorList>
            <person name="Glockner G."/>
            <person name="Hulsmann N."/>
            <person name="Schleicher M."/>
            <person name="Noegel A.A."/>
            <person name="Eichinger L."/>
            <person name="Gallinger C."/>
            <person name="Pawlowski J."/>
            <person name="Sierra R."/>
            <person name="Euteneuer U."/>
            <person name="Pillet L."/>
            <person name="Moustafa A."/>
            <person name="Platzer M."/>
            <person name="Groth M."/>
            <person name="Szafranski K."/>
            <person name="Schliwa M."/>
        </authorList>
    </citation>
    <scope>NUCLEOTIDE SEQUENCE [LARGE SCALE GENOMIC DNA]</scope>
</reference>
<dbReference type="AlphaFoldDB" id="X6L854"/>
<proteinExistence type="predicted"/>
<accession>X6L854</accession>
<name>X6L854_RETFI</name>
<keyword evidence="2" id="KW-1185">Reference proteome</keyword>
<dbReference type="EMBL" id="ASPP01050467">
    <property type="protein sequence ID" value="ETN97216.1"/>
    <property type="molecule type" value="Genomic_DNA"/>
</dbReference>
<sequence length="167" mass="19849">MEIEMNEKLNYCIEKFQRTPGDRCDLNAVKEVVEECLKCKCGIPQEILNRLEEESLKQKHETQVSQLQNIVQIFQELLEDQSIDSLLKECTQIVIHCDNRSDQSLDNNEKSDSIRKQKRPFRIYAFMAQTDQPVISFSHNQQSQFKKKKNGISLHFWFPFQWIFFNT</sequence>
<evidence type="ECO:0000313" key="2">
    <source>
        <dbReference type="Proteomes" id="UP000023152"/>
    </source>
</evidence>
<gene>
    <name evidence="1" type="ORF">RFI_40314</name>
</gene>